<feature type="domain" description="Peptidase S26" evidence="8">
    <location>
        <begin position="18"/>
        <end position="93"/>
    </location>
</feature>
<dbReference type="InterPro" id="IPR000223">
    <property type="entry name" value="Pept_S26A_signal_pept_1"/>
</dbReference>
<proteinExistence type="inferred from homology"/>
<feature type="domain" description="Peptidase S26" evidence="8">
    <location>
        <begin position="110"/>
        <end position="145"/>
    </location>
</feature>
<evidence type="ECO:0000256" key="5">
    <source>
        <dbReference type="ARBA" id="ARBA00023136"/>
    </source>
</evidence>
<comment type="subcellular location">
    <subcellularLocation>
        <location evidence="1">Mitochondrion inner membrane</location>
    </subcellularLocation>
</comment>
<reference evidence="9" key="1">
    <citation type="journal article" date="2021" name="IMA Fungus">
        <title>Genomic characterization of three marine fungi, including Emericellopsis atlantica sp. nov. with signatures of a generalist lifestyle and marine biomass degradation.</title>
        <authorList>
            <person name="Hagestad O.C."/>
            <person name="Hou L."/>
            <person name="Andersen J.H."/>
            <person name="Hansen E.H."/>
            <person name="Altermark B."/>
            <person name="Li C."/>
            <person name="Kuhnert E."/>
            <person name="Cox R.J."/>
            <person name="Crous P.W."/>
            <person name="Spatafora J.W."/>
            <person name="Lail K."/>
            <person name="Amirebrahimi M."/>
            <person name="Lipzen A."/>
            <person name="Pangilinan J."/>
            <person name="Andreopoulos W."/>
            <person name="Hayes R.D."/>
            <person name="Ng V."/>
            <person name="Grigoriev I.V."/>
            <person name="Jackson S.A."/>
            <person name="Sutton T.D.S."/>
            <person name="Dobson A.D.W."/>
            <person name="Rama T."/>
        </authorList>
    </citation>
    <scope>NUCLEOTIDE SEQUENCE</scope>
    <source>
        <strain evidence="9">TRa018bII</strain>
    </source>
</reference>
<evidence type="ECO:0000256" key="3">
    <source>
        <dbReference type="ARBA" id="ARBA00022801"/>
    </source>
</evidence>
<comment type="caution">
    <text evidence="9">The sequence shown here is derived from an EMBL/GenBank/DDBJ whole genome shotgun (WGS) entry which is preliminary data.</text>
</comment>
<gene>
    <name evidence="9" type="ORF">BJ875DRAFT_127182</name>
</gene>
<keyword evidence="3" id="KW-0378">Hydrolase</keyword>
<evidence type="ECO:0000256" key="2">
    <source>
        <dbReference type="ARBA" id="ARBA00022792"/>
    </source>
</evidence>
<dbReference type="OrthoDB" id="308440at2759"/>
<evidence type="ECO:0000313" key="10">
    <source>
        <dbReference type="Proteomes" id="UP000824998"/>
    </source>
</evidence>
<accession>A0A9P8C295</accession>
<evidence type="ECO:0000313" key="9">
    <source>
        <dbReference type="EMBL" id="KAG9231238.1"/>
    </source>
</evidence>
<dbReference type="PRINTS" id="PR00727">
    <property type="entry name" value="LEADERPTASE"/>
</dbReference>
<evidence type="ECO:0000256" key="1">
    <source>
        <dbReference type="ARBA" id="ARBA00004273"/>
    </source>
</evidence>
<dbReference type="SUPFAM" id="SSF51306">
    <property type="entry name" value="LexA/Signal peptidase"/>
    <property type="match status" value="1"/>
</dbReference>
<dbReference type="InterPro" id="IPR019533">
    <property type="entry name" value="Peptidase_S26"/>
</dbReference>
<dbReference type="EMBL" id="MU251616">
    <property type="protein sequence ID" value="KAG9231238.1"/>
    <property type="molecule type" value="Genomic_DNA"/>
</dbReference>
<comment type="similarity">
    <text evidence="6">Belongs to the peptidase S26 family. IMP1 subfamily.</text>
</comment>
<dbReference type="PANTHER" id="PTHR12383:SF16">
    <property type="entry name" value="MITOCHONDRIAL INNER MEMBRANE PROTEASE SUBUNIT 1"/>
    <property type="match status" value="1"/>
</dbReference>
<keyword evidence="5" id="KW-0472">Membrane</keyword>
<dbReference type="PANTHER" id="PTHR12383">
    <property type="entry name" value="PROTEASE FAMILY S26 MITOCHONDRIAL INNER MEMBRANE PROTEASE-RELATED"/>
    <property type="match status" value="1"/>
</dbReference>
<keyword evidence="2" id="KW-0999">Mitochondrion inner membrane</keyword>
<evidence type="ECO:0000259" key="8">
    <source>
        <dbReference type="Pfam" id="PF10502"/>
    </source>
</evidence>
<dbReference type="Pfam" id="PF10502">
    <property type="entry name" value="Peptidase_S26"/>
    <property type="match status" value="2"/>
</dbReference>
<organism evidence="9 10">
    <name type="scientific">Amylocarpus encephaloides</name>
    <dbReference type="NCBI Taxonomy" id="45428"/>
    <lineage>
        <taxon>Eukaryota</taxon>
        <taxon>Fungi</taxon>
        <taxon>Dikarya</taxon>
        <taxon>Ascomycota</taxon>
        <taxon>Pezizomycotina</taxon>
        <taxon>Leotiomycetes</taxon>
        <taxon>Helotiales</taxon>
        <taxon>Helotiales incertae sedis</taxon>
        <taxon>Amylocarpus</taxon>
    </lineage>
</organism>
<dbReference type="InterPro" id="IPR052064">
    <property type="entry name" value="Mito_IMP1_subunit"/>
</dbReference>
<dbReference type="GO" id="GO:0006627">
    <property type="term" value="P:protein processing involved in protein targeting to mitochondrion"/>
    <property type="evidence" value="ECO:0007669"/>
    <property type="project" value="TreeGrafter"/>
</dbReference>
<evidence type="ECO:0000256" key="4">
    <source>
        <dbReference type="ARBA" id="ARBA00023128"/>
    </source>
</evidence>
<evidence type="ECO:0000256" key="7">
    <source>
        <dbReference type="PIRSR" id="PIRSR600223-1"/>
    </source>
</evidence>
<feature type="active site" evidence="7">
    <location>
        <position position="39"/>
    </location>
</feature>
<protein>
    <submittedName>
        <fullName evidence="9">Signal peptidase-like protein I</fullName>
    </submittedName>
</protein>
<dbReference type="AlphaFoldDB" id="A0A9P8C295"/>
<sequence length="167" mass="19047">MSTFPIHPLRLLSYTTRIYLTLHLIYTHLYTQALTHGASMLPTFSVYGDSALISRYYRRGRDIHVGDMVTFDSVVKPGEKVIKRVLGMPGDYVLRDTPRRDGGCGGMMMQVPQGHCWVVGDNMPYSRDSRHFGPMPLALIKGKVLSKFQSWYDPRWVEDGLKPPELD</sequence>
<dbReference type="Gene3D" id="2.10.109.10">
    <property type="entry name" value="Umud Fragment, subunit A"/>
    <property type="match status" value="1"/>
</dbReference>
<dbReference type="GO" id="GO:0006465">
    <property type="term" value="P:signal peptide processing"/>
    <property type="evidence" value="ECO:0007669"/>
    <property type="project" value="InterPro"/>
</dbReference>
<dbReference type="GO" id="GO:0004252">
    <property type="term" value="F:serine-type endopeptidase activity"/>
    <property type="evidence" value="ECO:0007669"/>
    <property type="project" value="InterPro"/>
</dbReference>
<feature type="active site" evidence="7">
    <location>
        <position position="83"/>
    </location>
</feature>
<keyword evidence="4" id="KW-0496">Mitochondrion</keyword>
<name>A0A9P8C295_9HELO</name>
<dbReference type="CDD" id="cd06530">
    <property type="entry name" value="S26_SPase_I"/>
    <property type="match status" value="1"/>
</dbReference>
<dbReference type="Proteomes" id="UP000824998">
    <property type="component" value="Unassembled WGS sequence"/>
</dbReference>
<dbReference type="GO" id="GO:0042720">
    <property type="term" value="C:mitochondrial inner membrane peptidase complex"/>
    <property type="evidence" value="ECO:0007669"/>
    <property type="project" value="TreeGrafter"/>
</dbReference>
<dbReference type="InterPro" id="IPR036286">
    <property type="entry name" value="LexA/Signal_pep-like_sf"/>
</dbReference>
<evidence type="ECO:0000256" key="6">
    <source>
        <dbReference type="ARBA" id="ARBA00038445"/>
    </source>
</evidence>
<keyword evidence="10" id="KW-1185">Reference proteome</keyword>